<dbReference type="RefSeq" id="WP_122626133.1">
    <property type="nucleotide sequence ID" value="NZ_UPPP01000053.1"/>
</dbReference>
<dbReference type="OrthoDB" id="467573at2"/>
<dbReference type="AlphaFoldDB" id="A0A498R105"/>
<organism evidence="2 3">
    <name type="scientific">Lucifera butyrica</name>
    <dbReference type="NCBI Taxonomy" id="1351585"/>
    <lineage>
        <taxon>Bacteria</taxon>
        <taxon>Bacillati</taxon>
        <taxon>Bacillota</taxon>
        <taxon>Negativicutes</taxon>
        <taxon>Veillonellales</taxon>
        <taxon>Veillonellaceae</taxon>
        <taxon>Lucifera</taxon>
    </lineage>
</organism>
<reference evidence="2 3" key="1">
    <citation type="submission" date="2018-06" db="EMBL/GenBank/DDBJ databases">
        <authorList>
            <person name="Strepis N."/>
        </authorList>
    </citation>
    <scope>NUCLEOTIDE SEQUENCE [LARGE SCALE GENOMIC DNA]</scope>
    <source>
        <strain evidence="2">LUCI</strain>
    </source>
</reference>
<evidence type="ECO:0000259" key="1">
    <source>
        <dbReference type="Pfam" id="PF00551"/>
    </source>
</evidence>
<dbReference type="Proteomes" id="UP000277811">
    <property type="component" value="Unassembled WGS sequence"/>
</dbReference>
<feature type="domain" description="Formyl transferase N-terminal" evidence="1">
    <location>
        <begin position="101"/>
        <end position="207"/>
    </location>
</feature>
<sequence>MIKNNRPYNFFLLTENCFHTSYLVSQWVKTFQSYLGFQGILLRGNKGQLVSNKLQFHQKHYKKRQLSNEEFEELLGLYKNISKAEEKMIELFGVPSHSADSFPSTLFLGENLNSKEVETWLKRESQKATRIFIFIFLDTILNPFWIEHTKGCIINSHSAVLPYARGMFAIENLAAKGDVTKFKQAAGASVHYIDNGVDTGPILKEARINDPFMFQSLWEVKAHSYKMAFDLLIQQALEIVEKPEVQFLGVKPDPLLVGPAFRSRDFTPNIRKYAEEQFISMRQMENRSSTGI</sequence>
<evidence type="ECO:0000313" key="2">
    <source>
        <dbReference type="EMBL" id="VBB05124.1"/>
    </source>
</evidence>
<gene>
    <name evidence="2" type="ORF">LUCI_0331</name>
</gene>
<keyword evidence="3" id="KW-1185">Reference proteome</keyword>
<dbReference type="EMBL" id="UPPP01000053">
    <property type="protein sequence ID" value="VBB05124.1"/>
    <property type="molecule type" value="Genomic_DNA"/>
</dbReference>
<accession>A0A498R105</accession>
<dbReference type="InterPro" id="IPR002376">
    <property type="entry name" value="Formyl_transf_N"/>
</dbReference>
<name>A0A498R105_9FIRM</name>
<dbReference type="InterPro" id="IPR036477">
    <property type="entry name" value="Formyl_transf_N_sf"/>
</dbReference>
<keyword evidence="2" id="KW-0808">Transferase</keyword>
<proteinExistence type="predicted"/>
<protein>
    <submittedName>
        <fullName evidence="2">Formyl transferase</fullName>
    </submittedName>
</protein>
<dbReference type="GO" id="GO:0016740">
    <property type="term" value="F:transferase activity"/>
    <property type="evidence" value="ECO:0007669"/>
    <property type="project" value="UniProtKB-KW"/>
</dbReference>
<dbReference type="SUPFAM" id="SSF53328">
    <property type="entry name" value="Formyltransferase"/>
    <property type="match status" value="1"/>
</dbReference>
<dbReference type="Pfam" id="PF00551">
    <property type="entry name" value="Formyl_trans_N"/>
    <property type="match status" value="1"/>
</dbReference>
<dbReference type="Gene3D" id="3.40.50.170">
    <property type="entry name" value="Formyl transferase, N-terminal domain"/>
    <property type="match status" value="1"/>
</dbReference>
<evidence type="ECO:0000313" key="3">
    <source>
        <dbReference type="Proteomes" id="UP000277811"/>
    </source>
</evidence>